<proteinExistence type="predicted"/>
<feature type="coiled-coil region" evidence="1">
    <location>
        <begin position="228"/>
        <end position="304"/>
    </location>
</feature>
<dbReference type="AlphaFoldDB" id="A0A6P5FV54"/>
<reference evidence="2" key="1">
    <citation type="journal article" date="2015" name="Nat. Genet.">
        <title>The pineapple genome and the evolution of CAM photosynthesis.</title>
        <authorList>
            <person name="Ming R."/>
            <person name="VanBuren R."/>
            <person name="Wai C.M."/>
            <person name="Tang H."/>
            <person name="Schatz M.C."/>
            <person name="Bowers J.E."/>
            <person name="Lyons E."/>
            <person name="Wang M.L."/>
            <person name="Chen J."/>
            <person name="Biggers E."/>
            <person name="Zhang J."/>
            <person name="Huang L."/>
            <person name="Zhang L."/>
            <person name="Miao W."/>
            <person name="Zhang J."/>
            <person name="Ye Z."/>
            <person name="Miao C."/>
            <person name="Lin Z."/>
            <person name="Wang H."/>
            <person name="Zhou H."/>
            <person name="Yim W.C."/>
            <person name="Priest H.D."/>
            <person name="Zheng C."/>
            <person name="Woodhouse M."/>
            <person name="Edger P.P."/>
            <person name="Guyot R."/>
            <person name="Guo H.B."/>
            <person name="Guo H."/>
            <person name="Zheng G."/>
            <person name="Singh R."/>
            <person name="Sharma A."/>
            <person name="Min X."/>
            <person name="Zheng Y."/>
            <person name="Lee H."/>
            <person name="Gurtowski J."/>
            <person name="Sedlazeck F.J."/>
            <person name="Harkess A."/>
            <person name="McKain M.R."/>
            <person name="Liao Z."/>
            <person name="Fang J."/>
            <person name="Liu J."/>
            <person name="Zhang X."/>
            <person name="Zhang Q."/>
            <person name="Hu W."/>
            <person name="Qin Y."/>
            <person name="Wang K."/>
            <person name="Chen L.Y."/>
            <person name="Shirley N."/>
            <person name="Lin Y.R."/>
            <person name="Liu L.Y."/>
            <person name="Hernandez A.G."/>
            <person name="Wright C.L."/>
            <person name="Bulone V."/>
            <person name="Tuskan G.A."/>
            <person name="Heath K."/>
            <person name="Zee F."/>
            <person name="Moore P.H."/>
            <person name="Sunkar R."/>
            <person name="Leebens-Mack J.H."/>
            <person name="Mockler T."/>
            <person name="Bennetzen J.L."/>
            <person name="Freeling M."/>
            <person name="Sankoff D."/>
            <person name="Paterson A.H."/>
            <person name="Zhu X."/>
            <person name="Yang X."/>
            <person name="Smith J.A."/>
            <person name="Cushman J.C."/>
            <person name="Paull R.E."/>
            <person name="Yu Q."/>
        </authorList>
    </citation>
    <scope>NUCLEOTIDE SEQUENCE [LARGE SCALE GENOMIC DNA]</scope>
    <source>
        <strain evidence="2">cv. F153</strain>
    </source>
</reference>
<keyword evidence="2" id="KW-1185">Reference proteome</keyword>
<evidence type="ECO:0000256" key="1">
    <source>
        <dbReference type="SAM" id="Coils"/>
    </source>
</evidence>
<evidence type="ECO:0000313" key="2">
    <source>
        <dbReference type="Proteomes" id="UP000515123"/>
    </source>
</evidence>
<evidence type="ECO:0000313" key="3">
    <source>
        <dbReference type="RefSeq" id="XP_020100186.1"/>
    </source>
</evidence>
<protein>
    <submittedName>
        <fullName evidence="3">Uncharacterized protein LOC109718381</fullName>
    </submittedName>
</protein>
<gene>
    <name evidence="3" type="primary">LOC109718381</name>
</gene>
<keyword evidence="1" id="KW-0175">Coiled coil</keyword>
<organism evidence="2 3">
    <name type="scientific">Ananas comosus</name>
    <name type="common">Pineapple</name>
    <name type="synonym">Ananas ananas</name>
    <dbReference type="NCBI Taxonomy" id="4615"/>
    <lineage>
        <taxon>Eukaryota</taxon>
        <taxon>Viridiplantae</taxon>
        <taxon>Streptophyta</taxon>
        <taxon>Embryophyta</taxon>
        <taxon>Tracheophyta</taxon>
        <taxon>Spermatophyta</taxon>
        <taxon>Magnoliopsida</taxon>
        <taxon>Liliopsida</taxon>
        <taxon>Poales</taxon>
        <taxon>Bromeliaceae</taxon>
        <taxon>Bromelioideae</taxon>
        <taxon>Ananas</taxon>
    </lineage>
</organism>
<reference evidence="3" key="2">
    <citation type="submission" date="2025-08" db="UniProtKB">
        <authorList>
            <consortium name="RefSeq"/>
        </authorList>
    </citation>
    <scope>IDENTIFICATION</scope>
    <source>
        <tissue evidence="3">Leaf</tissue>
    </source>
</reference>
<dbReference type="Proteomes" id="UP000515123">
    <property type="component" value="Linkage group 1"/>
</dbReference>
<sequence length="323" mass="36817">MAKMKSCRDRLYLVKENESMIFRLQRCIKELVWRLIQNQPVKSSPLFFKRQYLLHIYYFFSYADLLVESKLDDDLIDALSPYGDEVDYEPTPSPPEAPDMGVPLDEDVGINVSSGTGGFQSEVPIAVRSFLIDRTTDIMKTFDRRRFRSAREEVSKYCQCISSLGIDVFELDGRIKSVFDHAEVIEELESSPSFASAVRLVNADEDLALKKRKLASHISTKSSILKASEGVSLELQQTREKIRELEEHILQLKSTEAELSVKLEVANDSLKKLTPTEEELQKDVADAEREYAAATEDCKASKESAGLRGLIELFEERRQIFEI</sequence>
<accession>A0A6P5FV54</accession>
<dbReference type="GeneID" id="109718381"/>
<dbReference type="RefSeq" id="XP_020100186.1">
    <property type="nucleotide sequence ID" value="XM_020244597.1"/>
</dbReference>
<name>A0A6P5FV54_ANACO</name>